<evidence type="ECO:0000256" key="4">
    <source>
        <dbReference type="ARBA" id="ARBA00023163"/>
    </source>
</evidence>
<dbReference type="SMART" id="SM00717">
    <property type="entry name" value="SANT"/>
    <property type="match status" value="1"/>
</dbReference>
<keyword evidence="10" id="KW-1185">Reference proteome</keyword>
<organism evidence="9 10">
    <name type="scientific">Brassica rapa subsp. trilocularis</name>
    <dbReference type="NCBI Taxonomy" id="1813537"/>
    <lineage>
        <taxon>Eukaryota</taxon>
        <taxon>Viridiplantae</taxon>
        <taxon>Streptophyta</taxon>
        <taxon>Embryophyta</taxon>
        <taxon>Tracheophyta</taxon>
        <taxon>Spermatophyta</taxon>
        <taxon>Magnoliopsida</taxon>
        <taxon>eudicotyledons</taxon>
        <taxon>Gunneridae</taxon>
        <taxon>Pentapetalae</taxon>
        <taxon>rosids</taxon>
        <taxon>malvids</taxon>
        <taxon>Brassicales</taxon>
        <taxon>Brassicaceae</taxon>
        <taxon>Brassiceae</taxon>
        <taxon>Brassica</taxon>
    </lineage>
</organism>
<dbReference type="Pfam" id="PF00249">
    <property type="entry name" value="Myb_DNA-binding"/>
    <property type="match status" value="1"/>
</dbReference>
<proteinExistence type="predicted"/>
<name>A0ABQ7N9K2_BRACM</name>
<evidence type="ECO:0000256" key="5">
    <source>
        <dbReference type="ARBA" id="ARBA00023242"/>
    </source>
</evidence>
<sequence length="327" mass="36158">MVKEMVTTGKTCSHCGHNGHKAPTCLNGVNKGSVKLFGVNISSDPIRSPEVTEVTALRKSVSLGNLDALLANDNSNGDPIAAVEDNGYHSDGQIHSKTGRSAHEKKKGKPWSEEEHRIFLVGLKELGKGDWRGIAKKFVTTRTPTQVASHAQKYFLRLNANDKRRRRASLFDMSLEDHQKNKERNSQVMTTDASSSLSKIPPRQPITGSQEPVQVQTQAEISNRFQNLSMDHMPIYPTVPPYYNFPSVMIHPMYYYPNPEHVRYVHPSGIPVPRPLPIGMPQPHANDASRIAKKDGMEPDIGLRPPPPPPQATAETDLAGHGVIHVK</sequence>
<dbReference type="InterPro" id="IPR009057">
    <property type="entry name" value="Homeodomain-like_sf"/>
</dbReference>
<dbReference type="EMBL" id="JADBGQ010000003">
    <property type="protein sequence ID" value="KAG5406439.1"/>
    <property type="molecule type" value="Genomic_DNA"/>
</dbReference>
<keyword evidence="4" id="KW-0804">Transcription</keyword>
<dbReference type="Proteomes" id="UP000823674">
    <property type="component" value="Chromosome A03"/>
</dbReference>
<dbReference type="SUPFAM" id="SSF46689">
    <property type="entry name" value="Homeodomain-like"/>
    <property type="match status" value="1"/>
</dbReference>
<dbReference type="InterPro" id="IPR017930">
    <property type="entry name" value="Myb_dom"/>
</dbReference>
<feature type="compositionally biased region" description="Basic residues" evidence="6">
    <location>
        <begin position="97"/>
        <end position="109"/>
    </location>
</feature>
<feature type="domain" description="HTH myb-type" evidence="8">
    <location>
        <begin position="103"/>
        <end position="159"/>
    </location>
</feature>
<dbReference type="PANTHER" id="PTHR44191">
    <property type="entry name" value="TRANSCRIPTION FACTOR KUA1"/>
    <property type="match status" value="1"/>
</dbReference>
<evidence type="ECO:0000313" key="9">
    <source>
        <dbReference type="EMBL" id="KAG5406439.1"/>
    </source>
</evidence>
<evidence type="ECO:0000259" key="7">
    <source>
        <dbReference type="PROSITE" id="PS50090"/>
    </source>
</evidence>
<evidence type="ECO:0000256" key="3">
    <source>
        <dbReference type="ARBA" id="ARBA00023125"/>
    </source>
</evidence>
<evidence type="ECO:0000259" key="8">
    <source>
        <dbReference type="PROSITE" id="PS51294"/>
    </source>
</evidence>
<dbReference type="NCBIfam" id="TIGR01557">
    <property type="entry name" value="myb_SHAQKYF"/>
    <property type="match status" value="1"/>
</dbReference>
<dbReference type="InterPro" id="IPR006447">
    <property type="entry name" value="Myb_dom_plants"/>
</dbReference>
<feature type="domain" description="Myb-like" evidence="7">
    <location>
        <begin position="103"/>
        <end position="155"/>
    </location>
</feature>
<keyword evidence="2" id="KW-0805">Transcription regulation</keyword>
<accession>A0ABQ7N9K2</accession>
<feature type="region of interest" description="Disordered" evidence="6">
    <location>
        <begin position="296"/>
        <end position="321"/>
    </location>
</feature>
<feature type="region of interest" description="Disordered" evidence="6">
    <location>
        <begin position="179"/>
        <end position="212"/>
    </location>
</feature>
<evidence type="ECO:0000256" key="1">
    <source>
        <dbReference type="ARBA" id="ARBA00004123"/>
    </source>
</evidence>
<dbReference type="PROSITE" id="PS51294">
    <property type="entry name" value="HTH_MYB"/>
    <property type="match status" value="1"/>
</dbReference>
<comment type="caution">
    <text evidence="9">The sequence shown here is derived from an EMBL/GenBank/DDBJ whole genome shotgun (WGS) entry which is preliminary data.</text>
</comment>
<dbReference type="PANTHER" id="PTHR44191:SF45">
    <property type="entry name" value="TRANSCRIPTION FACTOR MYB1R1-LIKE"/>
    <property type="match status" value="1"/>
</dbReference>
<dbReference type="PROSITE" id="PS50090">
    <property type="entry name" value="MYB_LIKE"/>
    <property type="match status" value="1"/>
</dbReference>
<reference evidence="9 10" key="1">
    <citation type="submission" date="2021-03" db="EMBL/GenBank/DDBJ databases">
        <authorList>
            <person name="King G.J."/>
            <person name="Bancroft I."/>
            <person name="Baten A."/>
            <person name="Bloomfield J."/>
            <person name="Borpatragohain P."/>
            <person name="He Z."/>
            <person name="Irish N."/>
            <person name="Irwin J."/>
            <person name="Liu K."/>
            <person name="Mauleon R.P."/>
            <person name="Moore J."/>
            <person name="Morris R."/>
            <person name="Ostergaard L."/>
            <person name="Wang B."/>
            <person name="Wells R."/>
        </authorList>
    </citation>
    <scope>NUCLEOTIDE SEQUENCE [LARGE SCALE GENOMIC DNA]</scope>
    <source>
        <strain evidence="9">R-o-18</strain>
        <tissue evidence="9">Leaf</tissue>
    </source>
</reference>
<evidence type="ECO:0000256" key="2">
    <source>
        <dbReference type="ARBA" id="ARBA00023015"/>
    </source>
</evidence>
<gene>
    <name evidence="9" type="primary">A03p050650.1_BraROA</name>
    <name evidence="9" type="ORF">IGI04_012558</name>
</gene>
<dbReference type="CDD" id="cd00167">
    <property type="entry name" value="SANT"/>
    <property type="match status" value="1"/>
</dbReference>
<dbReference type="InterPro" id="IPR052245">
    <property type="entry name" value="Plant_Stress_Dev_TF"/>
</dbReference>
<keyword evidence="3" id="KW-0238">DNA-binding</keyword>
<dbReference type="InterPro" id="IPR001005">
    <property type="entry name" value="SANT/Myb"/>
</dbReference>
<evidence type="ECO:0000256" key="6">
    <source>
        <dbReference type="SAM" id="MobiDB-lite"/>
    </source>
</evidence>
<comment type="subcellular location">
    <subcellularLocation>
        <location evidence="1">Nucleus</location>
    </subcellularLocation>
</comment>
<dbReference type="Gene3D" id="1.10.10.60">
    <property type="entry name" value="Homeodomain-like"/>
    <property type="match status" value="1"/>
</dbReference>
<protein>
    <submittedName>
        <fullName evidence="9">Uncharacterized protein</fullName>
    </submittedName>
</protein>
<feature type="region of interest" description="Disordered" evidence="6">
    <location>
        <begin position="80"/>
        <end position="111"/>
    </location>
</feature>
<keyword evidence="5" id="KW-0539">Nucleus</keyword>
<evidence type="ECO:0000313" key="10">
    <source>
        <dbReference type="Proteomes" id="UP000823674"/>
    </source>
</evidence>
<feature type="compositionally biased region" description="Polar residues" evidence="6">
    <location>
        <begin position="186"/>
        <end position="198"/>
    </location>
</feature>